<accession>A0A919L4S6</accession>
<dbReference type="EMBL" id="BNCD01000015">
    <property type="protein sequence ID" value="GHH84043.1"/>
    <property type="molecule type" value="Genomic_DNA"/>
</dbReference>
<dbReference type="Pfam" id="PF00355">
    <property type="entry name" value="Rieske"/>
    <property type="match status" value="1"/>
</dbReference>
<evidence type="ECO:0000259" key="6">
    <source>
        <dbReference type="PROSITE" id="PS51296"/>
    </source>
</evidence>
<evidence type="ECO:0000256" key="1">
    <source>
        <dbReference type="ARBA" id="ARBA00022714"/>
    </source>
</evidence>
<keyword evidence="8" id="KW-1185">Reference proteome</keyword>
<dbReference type="InterPro" id="IPR036922">
    <property type="entry name" value="Rieske_2Fe-2S_sf"/>
</dbReference>
<name>A0A919L4S6_9ACTN</name>
<dbReference type="InterPro" id="IPR017941">
    <property type="entry name" value="Rieske_2Fe-2S"/>
</dbReference>
<evidence type="ECO:0000256" key="3">
    <source>
        <dbReference type="ARBA" id="ARBA00023004"/>
    </source>
</evidence>
<protein>
    <submittedName>
        <fullName evidence="7">Iron-sulfur-binding protein</fullName>
    </submittedName>
</protein>
<keyword evidence="5" id="KW-1015">Disulfide bond</keyword>
<dbReference type="FunFam" id="2.102.10.10:FF:000014">
    <property type="entry name" value="Oxidoreductase, FAD dependent"/>
    <property type="match status" value="1"/>
</dbReference>
<comment type="caution">
    <text evidence="7">The sequence shown here is derived from an EMBL/GenBank/DDBJ whole genome shotgun (WGS) entry which is preliminary data.</text>
</comment>
<keyword evidence="1" id="KW-0001">2Fe-2S</keyword>
<feature type="domain" description="Rieske" evidence="6">
    <location>
        <begin position="426"/>
        <end position="520"/>
    </location>
</feature>
<dbReference type="GO" id="GO:0051537">
    <property type="term" value="F:2 iron, 2 sulfur cluster binding"/>
    <property type="evidence" value="ECO:0007669"/>
    <property type="project" value="UniProtKB-KW"/>
</dbReference>
<dbReference type="InterPro" id="IPR005805">
    <property type="entry name" value="Rieske_Fe-S_prot_C"/>
</dbReference>
<dbReference type="GO" id="GO:0005737">
    <property type="term" value="C:cytoplasm"/>
    <property type="evidence" value="ECO:0007669"/>
    <property type="project" value="TreeGrafter"/>
</dbReference>
<dbReference type="GO" id="GO:0046872">
    <property type="term" value="F:metal ion binding"/>
    <property type="evidence" value="ECO:0007669"/>
    <property type="project" value="UniProtKB-KW"/>
</dbReference>
<keyword evidence="3" id="KW-0408">Iron</keyword>
<sequence>MTRSPRLPGTPVSLWMETAPEPARPYPPLRADTQADVAVLGGGLAGVCTAWEMARTGRSVVLVEADRLGAGVTGHTTAKLSALQGLTYHRLRTAFGAEAARRYATSQSQAVERVGEVSAELGIDCRWERRDAYTYTTRSEGEDELRAEAEAARDAGLDAEFVAATVLPFPVRGAVRVPDQAQFHPLAFLAGLARDITDRGGRIFEDTRVTGLHEGSPCRVGTAQGAEITARDVVVATHYPIFDRALLFARMAPHRELVVTGRIPREDDPQGMYLTPEDRTRSLRTAPLDEEHRLLIATGEKFLPGTGGVVERYARLAAWMLEHFPTAQPVHRWAAQDNSTTDGLPFIGLLHPAARHVYVATGFGGWGMSGGMVAGRLLRSLMAGESLPWAGLYDPRRLHLAREGRGLVERQAETARYFVGDRLPGREEPSTDDIAPGRGAVVRSGARHRAVYRDEEGGLHALSARCTHLGCLVRFNDAERTWECPCHGSRFATDGRVLQGPAVHPLKAAEAAPAGGRRQRHDDVN</sequence>
<organism evidence="7 8">
    <name type="scientific">Streptomyces sulfonofaciens</name>
    <dbReference type="NCBI Taxonomy" id="68272"/>
    <lineage>
        <taxon>Bacteria</taxon>
        <taxon>Bacillati</taxon>
        <taxon>Actinomycetota</taxon>
        <taxon>Actinomycetes</taxon>
        <taxon>Kitasatosporales</taxon>
        <taxon>Streptomycetaceae</taxon>
        <taxon>Streptomyces</taxon>
    </lineage>
</organism>
<evidence type="ECO:0000313" key="7">
    <source>
        <dbReference type="EMBL" id="GHH84043.1"/>
    </source>
</evidence>
<dbReference type="Gene3D" id="2.102.10.10">
    <property type="entry name" value="Rieske [2Fe-2S] iron-sulphur domain"/>
    <property type="match status" value="1"/>
</dbReference>
<dbReference type="PRINTS" id="PR00162">
    <property type="entry name" value="RIESKE"/>
</dbReference>
<reference evidence="7" key="2">
    <citation type="submission" date="2020-09" db="EMBL/GenBank/DDBJ databases">
        <authorList>
            <person name="Sun Q."/>
            <person name="Ohkuma M."/>
        </authorList>
    </citation>
    <scope>NUCLEOTIDE SEQUENCE</scope>
    <source>
        <strain evidence="7">JCM 5069</strain>
    </source>
</reference>
<dbReference type="PANTHER" id="PTHR13847">
    <property type="entry name" value="SARCOSINE DEHYDROGENASE-RELATED"/>
    <property type="match status" value="1"/>
</dbReference>
<dbReference type="Pfam" id="PF01266">
    <property type="entry name" value="DAO"/>
    <property type="match status" value="1"/>
</dbReference>
<dbReference type="Gene3D" id="3.30.9.10">
    <property type="entry name" value="D-Amino Acid Oxidase, subunit A, domain 2"/>
    <property type="match status" value="1"/>
</dbReference>
<dbReference type="Gene3D" id="3.50.50.60">
    <property type="entry name" value="FAD/NAD(P)-binding domain"/>
    <property type="match status" value="1"/>
</dbReference>
<evidence type="ECO:0000313" key="8">
    <source>
        <dbReference type="Proteomes" id="UP000603708"/>
    </source>
</evidence>
<dbReference type="AlphaFoldDB" id="A0A919L4S6"/>
<dbReference type="PROSITE" id="PS51296">
    <property type="entry name" value="RIESKE"/>
    <property type="match status" value="1"/>
</dbReference>
<dbReference type="InterPro" id="IPR036188">
    <property type="entry name" value="FAD/NAD-bd_sf"/>
</dbReference>
<dbReference type="SUPFAM" id="SSF51905">
    <property type="entry name" value="FAD/NAD(P)-binding domain"/>
    <property type="match status" value="1"/>
</dbReference>
<proteinExistence type="predicted"/>
<keyword evidence="2" id="KW-0479">Metal-binding</keyword>
<evidence type="ECO:0000256" key="5">
    <source>
        <dbReference type="ARBA" id="ARBA00023157"/>
    </source>
</evidence>
<evidence type="ECO:0000256" key="2">
    <source>
        <dbReference type="ARBA" id="ARBA00022723"/>
    </source>
</evidence>
<evidence type="ECO:0000256" key="4">
    <source>
        <dbReference type="ARBA" id="ARBA00023014"/>
    </source>
</evidence>
<gene>
    <name evidence="7" type="ORF">GCM10018793_47380</name>
</gene>
<dbReference type="InterPro" id="IPR038010">
    <property type="entry name" value="YhfW_C"/>
</dbReference>
<keyword evidence="4" id="KW-0411">Iron-sulfur</keyword>
<dbReference type="InterPro" id="IPR006076">
    <property type="entry name" value="FAD-dep_OxRdtase"/>
</dbReference>
<dbReference type="GO" id="GO:0016705">
    <property type="term" value="F:oxidoreductase activity, acting on paired donors, with incorporation or reduction of molecular oxygen"/>
    <property type="evidence" value="ECO:0007669"/>
    <property type="project" value="UniProtKB-ARBA"/>
</dbReference>
<dbReference type="GO" id="GO:0016020">
    <property type="term" value="C:membrane"/>
    <property type="evidence" value="ECO:0007669"/>
    <property type="project" value="InterPro"/>
</dbReference>
<dbReference type="Proteomes" id="UP000603708">
    <property type="component" value="Unassembled WGS sequence"/>
</dbReference>
<dbReference type="PANTHER" id="PTHR13847:SF274">
    <property type="entry name" value="RIESKE 2FE-2S IRON-SULFUR PROTEIN YHFW-RELATED"/>
    <property type="match status" value="1"/>
</dbReference>
<dbReference type="RefSeq" id="WP_189935309.1">
    <property type="nucleotide sequence ID" value="NZ_BNCD01000015.1"/>
</dbReference>
<dbReference type="CDD" id="cd03477">
    <property type="entry name" value="Rieske_YhfW_C"/>
    <property type="match status" value="1"/>
</dbReference>
<dbReference type="SUPFAM" id="SSF50022">
    <property type="entry name" value="ISP domain"/>
    <property type="match status" value="1"/>
</dbReference>
<dbReference type="GO" id="GO:0004497">
    <property type="term" value="F:monooxygenase activity"/>
    <property type="evidence" value="ECO:0007669"/>
    <property type="project" value="UniProtKB-ARBA"/>
</dbReference>
<reference evidence="7" key="1">
    <citation type="journal article" date="2014" name="Int. J. Syst. Evol. Microbiol.">
        <title>Complete genome sequence of Corynebacterium casei LMG S-19264T (=DSM 44701T), isolated from a smear-ripened cheese.</title>
        <authorList>
            <consortium name="US DOE Joint Genome Institute (JGI-PGF)"/>
            <person name="Walter F."/>
            <person name="Albersmeier A."/>
            <person name="Kalinowski J."/>
            <person name="Ruckert C."/>
        </authorList>
    </citation>
    <scope>NUCLEOTIDE SEQUENCE</scope>
    <source>
        <strain evidence="7">JCM 5069</strain>
    </source>
</reference>